<evidence type="ECO:0000256" key="4">
    <source>
        <dbReference type="ARBA" id="ARBA00020824"/>
    </source>
</evidence>
<dbReference type="InterPro" id="IPR026895">
    <property type="entry name" value="EMC1"/>
</dbReference>
<proteinExistence type="inferred from homology"/>
<dbReference type="Pfam" id="PF07774">
    <property type="entry name" value="EMC1_C"/>
    <property type="match status" value="1"/>
</dbReference>
<evidence type="ECO:0000256" key="12">
    <source>
        <dbReference type="SAM" id="SignalP"/>
    </source>
</evidence>
<dbReference type="InterPro" id="IPR011047">
    <property type="entry name" value="Quinoprotein_ADH-like_sf"/>
</dbReference>
<evidence type="ECO:0000256" key="9">
    <source>
        <dbReference type="ARBA" id="ARBA00023136"/>
    </source>
</evidence>
<evidence type="ECO:0000313" key="16">
    <source>
        <dbReference type="Proteomes" id="UP000054481"/>
    </source>
</evidence>
<dbReference type="InterPro" id="IPR058545">
    <property type="entry name" value="Beta-prop_EMC1_1st"/>
</dbReference>
<comment type="subunit">
    <text evidence="3">Component of the ER membrane protein complex (EMC).</text>
</comment>
<evidence type="ECO:0000256" key="3">
    <source>
        <dbReference type="ARBA" id="ARBA00011276"/>
    </source>
</evidence>
<feature type="chain" id="PRO_5002526349" description="ER membrane protein complex subunit 1" evidence="12">
    <location>
        <begin position="21"/>
        <end position="981"/>
    </location>
</feature>
<keyword evidence="6 12" id="KW-0732">Signal</keyword>
<keyword evidence="8 11" id="KW-1133">Transmembrane helix</keyword>
<dbReference type="GO" id="GO:0072546">
    <property type="term" value="C:EMC complex"/>
    <property type="evidence" value="ECO:0007669"/>
    <property type="project" value="InterPro"/>
</dbReference>
<comment type="subcellular location">
    <subcellularLocation>
        <location evidence="1">Endoplasmic reticulum membrane</location>
        <topology evidence="1">Single-pass type I membrane protein</topology>
    </subcellularLocation>
</comment>
<protein>
    <recommendedName>
        <fullName evidence="4">ER membrane protein complex subunit 1</fullName>
    </recommendedName>
</protein>
<evidence type="ECO:0000256" key="2">
    <source>
        <dbReference type="ARBA" id="ARBA00007904"/>
    </source>
</evidence>
<accession>A0A0F8A141</accession>
<evidence type="ECO:0000259" key="14">
    <source>
        <dbReference type="Pfam" id="PF25293"/>
    </source>
</evidence>
<dbReference type="PANTHER" id="PTHR21573:SF0">
    <property type="entry name" value="ER MEMBRANE PROTEIN COMPLEX SUBUNIT 1"/>
    <property type="match status" value="1"/>
</dbReference>
<dbReference type="EMBL" id="KQ030514">
    <property type="protein sequence ID" value="KJZ75847.1"/>
    <property type="molecule type" value="Genomic_DNA"/>
</dbReference>
<keyword evidence="7" id="KW-0256">Endoplasmic reticulum</keyword>
<evidence type="ECO:0000256" key="5">
    <source>
        <dbReference type="ARBA" id="ARBA00022692"/>
    </source>
</evidence>
<keyword evidence="10" id="KW-0325">Glycoprotein</keyword>
<sequence>MRRALLQSGVLLGLSSLAAAIFKDEVGDVDFHYPLIGIPQVETTFFHRPRKEDKASLLYTLSDIGLLGAVNPSNGDLVWRHQLGNDVTTTTGGGFLRAPEGENWVAAAYGSSVQAWSALTGRNIWRMDFKGEVKDVEILEMTETSRKDVLALFDEDGATVLRRLHGSLGTVVWEFREHSKDVPLQVSNNIANVYVVSLHGSGSSYSLKVTSLETATGKRVDHWMVGSKGDVHGPDDVMFVGANSAAPIVAWANQGAAKLSVNVLGSKTKQDLALPPNTESVQIHAPHLTQSQTHFLVHARSDEDDAGERTNKGLIFHTDLKTSRISLAYELPAFKGHGAFCTSSDGANVHFAQINGQETLIVSSESHGILARWPNPKAANVGPVHAVAEVIKKPGGQDFAVRAALVTSSDDWILLRNGEKDWTRPEGLSGSVAAVWAELPEAEDLAKVLAEEAHTNPLAAYVHRVKRHIDDLKYLPGWLSSIPERVINSVAGGEVVGKKEGLRRDTFGFSKVLVVATRRGRFYGLDSGNHGKIVWTNKWFPRDGTSPLVVKGLVFDEDHGFVSVYGSRGEHAVFNATSGVAREVPTVGGVKSDISHTAIVLSETGKYLVPLGNDDLPISALPADWDPEQTIVVRSGDVALKGIRLIQQDGKTTKQEMWQIEMRPGQKIQHIASLPAQDQVASIGRVLADRRVLYKYLNSNSIVVATADESAKTLSVQLVDTASGQILSSQRYNGVDASKSISCAMAENWYACSFFGDYVLDDKTDRSIKGYQLIVTDLYESPEPNSRGPLGDAANYSSFNPVDDATGSVPLPWALSQAYVMSQPLTNLAVTQTRQGISTRELIAYLPEGHGIVGLSRFILDPRRPVGRDPTAAEMEAETLMKYAPALEIDPRTILSHERDVVGVKGIIAAAAVVESTSILAAYGVDVYVARVAPSGVFDILGRGFNKVTLVMTVLALTGGVAFLAPMVRRKQIDRRWEAFL</sequence>
<feature type="domain" description="ER membrane protein complex subunit 1 C-terminal" evidence="13">
    <location>
        <begin position="746"/>
        <end position="977"/>
    </location>
</feature>
<name>A0A0F8A141_9HYPO</name>
<dbReference type="PANTHER" id="PTHR21573">
    <property type="entry name" value="ER MEMBRANE PROTEIN COMPLEX SUBUNIT 1"/>
    <property type="match status" value="1"/>
</dbReference>
<dbReference type="OrthoDB" id="28092at2759"/>
<dbReference type="AlphaFoldDB" id="A0A0F8A141"/>
<evidence type="ECO:0000256" key="10">
    <source>
        <dbReference type="ARBA" id="ARBA00023180"/>
    </source>
</evidence>
<dbReference type="InterPro" id="IPR011678">
    <property type="entry name" value="EMC1_C"/>
</dbReference>
<evidence type="ECO:0000256" key="8">
    <source>
        <dbReference type="ARBA" id="ARBA00022989"/>
    </source>
</evidence>
<gene>
    <name evidence="15" type="ORF">HIM_04671</name>
</gene>
<dbReference type="SUPFAM" id="SSF50998">
    <property type="entry name" value="Quinoprotein alcohol dehydrogenase-like"/>
    <property type="match status" value="1"/>
</dbReference>
<evidence type="ECO:0000256" key="6">
    <source>
        <dbReference type="ARBA" id="ARBA00022729"/>
    </source>
</evidence>
<organism evidence="15 16">
    <name type="scientific">Hirsutella minnesotensis 3608</name>
    <dbReference type="NCBI Taxonomy" id="1043627"/>
    <lineage>
        <taxon>Eukaryota</taxon>
        <taxon>Fungi</taxon>
        <taxon>Dikarya</taxon>
        <taxon>Ascomycota</taxon>
        <taxon>Pezizomycotina</taxon>
        <taxon>Sordariomycetes</taxon>
        <taxon>Hypocreomycetidae</taxon>
        <taxon>Hypocreales</taxon>
        <taxon>Ophiocordycipitaceae</taxon>
        <taxon>Hirsutella</taxon>
    </lineage>
</organism>
<dbReference type="Proteomes" id="UP000054481">
    <property type="component" value="Unassembled WGS sequence"/>
</dbReference>
<evidence type="ECO:0000256" key="11">
    <source>
        <dbReference type="SAM" id="Phobius"/>
    </source>
</evidence>
<reference evidence="15 16" key="1">
    <citation type="journal article" date="2014" name="Genome Biol. Evol.">
        <title>Comparative genomics and transcriptomics analyses reveal divergent lifestyle features of nematode endoparasitic fungus Hirsutella minnesotensis.</title>
        <authorList>
            <person name="Lai Y."/>
            <person name="Liu K."/>
            <person name="Zhang X."/>
            <person name="Zhang X."/>
            <person name="Li K."/>
            <person name="Wang N."/>
            <person name="Shu C."/>
            <person name="Wu Y."/>
            <person name="Wang C."/>
            <person name="Bushley K.E."/>
            <person name="Xiang M."/>
            <person name="Liu X."/>
        </authorList>
    </citation>
    <scope>NUCLEOTIDE SEQUENCE [LARGE SCALE GENOMIC DNA]</scope>
    <source>
        <strain evidence="15 16">3608</strain>
    </source>
</reference>
<feature type="transmembrane region" description="Helical" evidence="11">
    <location>
        <begin position="948"/>
        <end position="968"/>
    </location>
</feature>
<keyword evidence="5 11" id="KW-0812">Transmembrane</keyword>
<feature type="domain" description="EMC1 first beta-propeller" evidence="14">
    <location>
        <begin position="20"/>
        <end position="426"/>
    </location>
</feature>
<keyword evidence="16" id="KW-1185">Reference proteome</keyword>
<feature type="signal peptide" evidence="12">
    <location>
        <begin position="1"/>
        <end position="20"/>
    </location>
</feature>
<evidence type="ECO:0000256" key="1">
    <source>
        <dbReference type="ARBA" id="ARBA00004115"/>
    </source>
</evidence>
<dbReference type="GO" id="GO:0034975">
    <property type="term" value="P:protein folding in endoplasmic reticulum"/>
    <property type="evidence" value="ECO:0007669"/>
    <property type="project" value="TreeGrafter"/>
</dbReference>
<dbReference type="Pfam" id="PF25293">
    <property type="entry name" value="Beta-prop_EMC1_N"/>
    <property type="match status" value="1"/>
</dbReference>
<dbReference type="Gene3D" id="2.130.10.10">
    <property type="entry name" value="YVTN repeat-like/Quinoprotein amine dehydrogenase"/>
    <property type="match status" value="1"/>
</dbReference>
<keyword evidence="9 11" id="KW-0472">Membrane</keyword>
<evidence type="ECO:0000313" key="15">
    <source>
        <dbReference type="EMBL" id="KJZ75847.1"/>
    </source>
</evidence>
<evidence type="ECO:0000259" key="13">
    <source>
        <dbReference type="Pfam" id="PF07774"/>
    </source>
</evidence>
<evidence type="ECO:0000256" key="7">
    <source>
        <dbReference type="ARBA" id="ARBA00022824"/>
    </source>
</evidence>
<dbReference type="InterPro" id="IPR015943">
    <property type="entry name" value="WD40/YVTN_repeat-like_dom_sf"/>
</dbReference>
<comment type="similarity">
    <text evidence="2">Belongs to the EMC1 family.</text>
</comment>